<feature type="non-terminal residue" evidence="1">
    <location>
        <position position="1"/>
    </location>
</feature>
<dbReference type="EMBL" id="LAZR01055595">
    <property type="protein sequence ID" value="KKK76019.1"/>
    <property type="molecule type" value="Genomic_DNA"/>
</dbReference>
<evidence type="ECO:0000313" key="1">
    <source>
        <dbReference type="EMBL" id="KKK76019.1"/>
    </source>
</evidence>
<dbReference type="AlphaFoldDB" id="A0A0F9AC13"/>
<proteinExistence type="predicted"/>
<sequence length="43" mass="4867">ICEVPESRGSAEELAEIMAATTEDWVQGWPIRATAWEGTRYKK</sequence>
<comment type="caution">
    <text evidence="1">The sequence shown here is derived from an EMBL/GenBank/DDBJ whole genome shotgun (WGS) entry which is preliminary data.</text>
</comment>
<reference evidence="1" key="1">
    <citation type="journal article" date="2015" name="Nature">
        <title>Complex archaea that bridge the gap between prokaryotes and eukaryotes.</title>
        <authorList>
            <person name="Spang A."/>
            <person name="Saw J.H."/>
            <person name="Jorgensen S.L."/>
            <person name="Zaremba-Niedzwiedzka K."/>
            <person name="Martijn J."/>
            <person name="Lind A.E."/>
            <person name="van Eijk R."/>
            <person name="Schleper C."/>
            <person name="Guy L."/>
            <person name="Ettema T.J."/>
        </authorList>
    </citation>
    <scope>NUCLEOTIDE SEQUENCE</scope>
</reference>
<accession>A0A0F9AC13</accession>
<gene>
    <name evidence="1" type="ORF">LCGC14_2867860</name>
</gene>
<organism evidence="1">
    <name type="scientific">marine sediment metagenome</name>
    <dbReference type="NCBI Taxonomy" id="412755"/>
    <lineage>
        <taxon>unclassified sequences</taxon>
        <taxon>metagenomes</taxon>
        <taxon>ecological metagenomes</taxon>
    </lineage>
</organism>
<name>A0A0F9AC13_9ZZZZ</name>
<protein>
    <submittedName>
        <fullName evidence="1">Uncharacterized protein</fullName>
    </submittedName>
</protein>